<dbReference type="FunFam" id="1.20.1740.10:FF:000003">
    <property type="entry name" value="Y+L amino acid transporter 1 isoform X1"/>
    <property type="match status" value="1"/>
</dbReference>
<keyword evidence="3" id="KW-0813">Transport</keyword>
<feature type="transmembrane region" description="Helical" evidence="9">
    <location>
        <begin position="162"/>
        <end position="184"/>
    </location>
</feature>
<dbReference type="InterPro" id="IPR050598">
    <property type="entry name" value="AminoAcid_Transporter"/>
</dbReference>
<feature type="transmembrane region" description="Helical" evidence="9">
    <location>
        <begin position="339"/>
        <end position="364"/>
    </location>
</feature>
<dbReference type="PANTHER" id="PTHR11785">
    <property type="entry name" value="AMINO ACID TRANSPORTER"/>
    <property type="match status" value="1"/>
</dbReference>
<dbReference type="Pfam" id="PF13520">
    <property type="entry name" value="AA_permease_2"/>
    <property type="match status" value="1"/>
</dbReference>
<feature type="compositionally biased region" description="Basic residues" evidence="8">
    <location>
        <begin position="600"/>
        <end position="615"/>
    </location>
</feature>
<evidence type="ECO:0000256" key="3">
    <source>
        <dbReference type="ARBA" id="ARBA00022448"/>
    </source>
</evidence>
<reference evidence="10" key="1">
    <citation type="submission" date="2016-07" db="EMBL/GenBank/DDBJ databases">
        <authorList>
            <person name="Bretaudeau A."/>
        </authorList>
    </citation>
    <scope>NUCLEOTIDE SEQUENCE</scope>
    <source>
        <strain evidence="10">Rice</strain>
        <tissue evidence="10">Whole body</tissue>
    </source>
</reference>
<organism evidence="10">
    <name type="scientific">Spodoptera frugiperda</name>
    <name type="common">Fall armyworm</name>
    <dbReference type="NCBI Taxonomy" id="7108"/>
    <lineage>
        <taxon>Eukaryota</taxon>
        <taxon>Metazoa</taxon>
        <taxon>Ecdysozoa</taxon>
        <taxon>Arthropoda</taxon>
        <taxon>Hexapoda</taxon>
        <taxon>Insecta</taxon>
        <taxon>Pterygota</taxon>
        <taxon>Neoptera</taxon>
        <taxon>Endopterygota</taxon>
        <taxon>Lepidoptera</taxon>
        <taxon>Glossata</taxon>
        <taxon>Ditrysia</taxon>
        <taxon>Noctuoidea</taxon>
        <taxon>Noctuidae</taxon>
        <taxon>Amphipyrinae</taxon>
        <taxon>Spodoptera</taxon>
    </lineage>
</organism>
<dbReference type="PANTHER" id="PTHR11785:SF531">
    <property type="entry name" value="LARGE NEUTRAL AMINO ACIDS TRANSPORTER SMALL SUBUNIT 1"/>
    <property type="match status" value="1"/>
</dbReference>
<protein>
    <submittedName>
        <fullName evidence="10">SFRICE_023091</fullName>
    </submittedName>
</protein>
<evidence type="ECO:0000256" key="8">
    <source>
        <dbReference type="SAM" id="MobiDB-lite"/>
    </source>
</evidence>
<evidence type="ECO:0000256" key="1">
    <source>
        <dbReference type="ARBA" id="ARBA00004651"/>
    </source>
</evidence>
<evidence type="ECO:0000313" key="10">
    <source>
        <dbReference type="EMBL" id="SOQ46191.1"/>
    </source>
</evidence>
<evidence type="ECO:0000256" key="7">
    <source>
        <dbReference type="ARBA" id="ARBA00023136"/>
    </source>
</evidence>
<name>A0A2H1VZD6_SPOFR</name>
<evidence type="ECO:0000256" key="4">
    <source>
        <dbReference type="ARBA" id="ARBA00022475"/>
    </source>
</evidence>
<feature type="transmembrane region" description="Helical" evidence="9">
    <location>
        <begin position="385"/>
        <end position="408"/>
    </location>
</feature>
<feature type="transmembrane region" description="Helical" evidence="9">
    <location>
        <begin position="414"/>
        <end position="439"/>
    </location>
</feature>
<evidence type="ECO:0000256" key="9">
    <source>
        <dbReference type="SAM" id="Phobius"/>
    </source>
</evidence>
<gene>
    <name evidence="10" type="ORF">SFRICE_023091</name>
</gene>
<feature type="transmembrane region" description="Helical" evidence="9">
    <location>
        <begin position="295"/>
        <end position="319"/>
    </location>
</feature>
<keyword evidence="7 9" id="KW-0472">Membrane</keyword>
<dbReference type="GO" id="GO:0015179">
    <property type="term" value="F:L-amino acid transmembrane transporter activity"/>
    <property type="evidence" value="ECO:0007669"/>
    <property type="project" value="TreeGrafter"/>
</dbReference>
<dbReference type="Gene3D" id="1.20.1740.10">
    <property type="entry name" value="Amino acid/polyamine transporter I"/>
    <property type="match status" value="1"/>
</dbReference>
<keyword evidence="6 9" id="KW-1133">Transmembrane helix</keyword>
<feature type="compositionally biased region" description="Basic and acidic residues" evidence="8">
    <location>
        <begin position="586"/>
        <end position="598"/>
    </location>
</feature>
<comment type="subcellular location">
    <subcellularLocation>
        <location evidence="1">Cell membrane</location>
        <topology evidence="1">Multi-pass membrane protein</topology>
    </subcellularLocation>
</comment>
<feature type="transmembrane region" description="Helical" evidence="9">
    <location>
        <begin position="196"/>
        <end position="213"/>
    </location>
</feature>
<sequence>MYHLMVSNRLRPWTLETPEALQIDCQKVESLTLALLMSPKSKEECETEALKPDAEADPEAKGGEEAGALEAKMSLMNGITVIVGSIIGSGIFVSPTGVLKYTGSVNASLLVWIASGVFSMIGAYCYAELGTMIRLSGADYAYIMETFGPFAAFIRLWIECMIVRPCSQAIVALTFSVYVLKPIFPECDPPEDATRLLAACCILLLTFVNCWSVRAATRVQDWFTYAKLLALFIIIAAGIYQLCRGEVQHFTFEGTTNDVTSIALSFYSGLFAYNGWNYLNFIIEELKDPVRNLPRAIAISCTLVTVVYTFTNVAFYTTLSPTEVLGSAAVAVTFAERLFGWFALSIPLFVAASTFGAVNGVLLTSSRLFYAGAAQGQMPEMLTMVSARATPAAAVLAVALLSLVYLTVSDIYALINYVGFATWLSIGAAVLCLPVLRYTQPNLERPIKVNLFFPVIYIICTILVVAFPAFASPAETGVGCLMILTAVPVYLLLLHPRTRIKWLSSITNFATVLVQKLTLSSRPKMKSQKIVATSPNVSNKILKKKINAEKKVTFQKEVLFKEAVTKGDNTLVKNVTAKKAILKPPKKVESQKDDEVKNAPKPKVKPVEKKKKRQKTQINDTKLMLKLMRGRK</sequence>
<feature type="transmembrane region" description="Helical" evidence="9">
    <location>
        <begin position="225"/>
        <end position="242"/>
    </location>
</feature>
<dbReference type="GO" id="GO:0005886">
    <property type="term" value="C:plasma membrane"/>
    <property type="evidence" value="ECO:0007669"/>
    <property type="project" value="UniProtKB-SubCell"/>
</dbReference>
<keyword evidence="5 9" id="KW-0812">Transmembrane</keyword>
<dbReference type="AlphaFoldDB" id="A0A2H1VZD6"/>
<dbReference type="InterPro" id="IPR002293">
    <property type="entry name" value="AA/rel_permease1"/>
</dbReference>
<keyword evidence="4" id="KW-1003">Cell membrane</keyword>
<feature type="transmembrane region" description="Helical" evidence="9">
    <location>
        <begin position="476"/>
        <end position="494"/>
    </location>
</feature>
<feature type="transmembrane region" description="Helical" evidence="9">
    <location>
        <begin position="262"/>
        <end position="283"/>
    </location>
</feature>
<evidence type="ECO:0000256" key="2">
    <source>
        <dbReference type="ARBA" id="ARBA00007040"/>
    </source>
</evidence>
<feature type="region of interest" description="Disordered" evidence="8">
    <location>
        <begin position="583"/>
        <end position="618"/>
    </location>
</feature>
<feature type="transmembrane region" description="Helical" evidence="9">
    <location>
        <begin position="75"/>
        <end position="93"/>
    </location>
</feature>
<dbReference type="OrthoDB" id="10062876at2759"/>
<dbReference type="EMBL" id="ODYU01005399">
    <property type="protein sequence ID" value="SOQ46191.1"/>
    <property type="molecule type" value="Genomic_DNA"/>
</dbReference>
<proteinExistence type="inferred from homology"/>
<comment type="similarity">
    <text evidence="2">Belongs to the amino acid-polyamine-organocation (APC) superfamily. L-type amino acid transporter (LAT) (TC 2.A.3.8) family.</text>
</comment>
<accession>A0A2H1VZD6</accession>
<evidence type="ECO:0000256" key="5">
    <source>
        <dbReference type="ARBA" id="ARBA00022692"/>
    </source>
</evidence>
<evidence type="ECO:0000256" key="6">
    <source>
        <dbReference type="ARBA" id="ARBA00022989"/>
    </source>
</evidence>
<feature type="transmembrane region" description="Helical" evidence="9">
    <location>
        <begin position="105"/>
        <end position="127"/>
    </location>
</feature>
<feature type="transmembrane region" description="Helical" evidence="9">
    <location>
        <begin position="451"/>
        <end position="470"/>
    </location>
</feature>